<proteinExistence type="predicted"/>
<dbReference type="InterPro" id="IPR032260">
    <property type="entry name" value="DUF5060"/>
</dbReference>
<name>A0A518ETX1_9BACT</name>
<dbReference type="RefSeq" id="WP_145198639.1">
    <property type="nucleotide sequence ID" value="NZ_CP036434.1"/>
</dbReference>
<gene>
    <name evidence="3" type="ORF">Poly30_30540</name>
</gene>
<protein>
    <recommendedName>
        <fullName evidence="2">DUF5060 domain-containing protein</fullName>
    </recommendedName>
</protein>
<dbReference type="InterPro" id="IPR013783">
    <property type="entry name" value="Ig-like_fold"/>
</dbReference>
<dbReference type="Gene3D" id="2.60.40.10">
    <property type="entry name" value="Immunoglobulins"/>
    <property type="match status" value="1"/>
</dbReference>
<dbReference type="EMBL" id="CP036434">
    <property type="protein sequence ID" value="QDV07528.1"/>
    <property type="molecule type" value="Genomic_DNA"/>
</dbReference>
<keyword evidence="4" id="KW-1185">Reference proteome</keyword>
<dbReference type="OrthoDB" id="246387at2"/>
<feature type="domain" description="DUF5060" evidence="2">
    <location>
        <begin position="267"/>
        <end position="335"/>
    </location>
</feature>
<feature type="region of interest" description="Disordered" evidence="1">
    <location>
        <begin position="1"/>
        <end position="30"/>
    </location>
</feature>
<evidence type="ECO:0000259" key="2">
    <source>
        <dbReference type="Pfam" id="PF16586"/>
    </source>
</evidence>
<evidence type="ECO:0000313" key="4">
    <source>
        <dbReference type="Proteomes" id="UP000320390"/>
    </source>
</evidence>
<sequence length="957" mass="102877">MTLPTILTPASRPGTSAEHQDGSGEGPRPALSALPALAALAGRQRAPWRRIIATAGLVLIAAQTATAEGVTVTLRGSYIETIQSGGTTVPRSDLRSGVSSGPILDHPWGSTIRSVDGRNLESYFIRNNTTGAWNVEIGPWSPGSGPAADFFLFEVGGNDAVQVSARFANGTVGTPVALSGWTPTAVTVTGGPNGGSLVHGLAFRFEDLKRPNGSPVQPGDAVTGLRFLSGDVDAAAFLVRDPGYHAGSDGDGSHVIAPAAPCMSAPMELTFRGPWASETDESPNPFLDYRLSVTFTGPGGQTFRVPGFFDADGASGDVGNLWKVRFVPPTLGQWTAVASMHAGADVAISLIPGAGTPLAPINGKTITFEVGGVRGDERGFYRVGKLMSSGKHYRRFENGGYFLKAGANGPENFLAIRACDDVTKSGGEGLLHSYPAHRADWNPGDPVLDPFGGEEDGKGVIGALNYLGEQGVNSLFMMVMNLGGDGKDVYPFLGPRRRSFEKLHYDTSRLRQWNTIFEHAQRCGISLSLVMNETEPENEAWLDNGTLGTERRLYYRELIARFGHHPAIRWNICEENDFSVSMLQQFASYISTIDANDSTISIHNNPNDLALFQALAANPDFDGASLQFDPNLAAGQVEAVRQWTAQTGRPWIVDADEQGPWQTGLTDQNATLTRKQILYDALFSGGGVEFYFGYHALPLGGDLSVEDFGTREEMWRSVKHARSFMEQNLPFWDMTPNDGLVRNENGAYGGAEVFAKLGEIYAIYYPNASATGQVNLGGNTGLYFVEWFNPRTGAFEGSRVPLGVGGGWKNIGPPPANASDDWVALVRTQAPLWSRTTQGSVSGRTVQQLELRLGSSFAGRNYFLLSSLSTSGGGFLLGGNRIAIDFDRWTRYGLSDVNHRVFDNQIGTLDADGAASVDVKLDPTYVSGLVGLTMYHVAVVTQPYDFSTNVIPFRIMP</sequence>
<organism evidence="3 4">
    <name type="scientific">Saltatorellus ferox</name>
    <dbReference type="NCBI Taxonomy" id="2528018"/>
    <lineage>
        <taxon>Bacteria</taxon>
        <taxon>Pseudomonadati</taxon>
        <taxon>Planctomycetota</taxon>
        <taxon>Planctomycetia</taxon>
        <taxon>Planctomycetia incertae sedis</taxon>
        <taxon>Saltatorellus</taxon>
    </lineage>
</organism>
<dbReference type="Gene3D" id="3.20.20.80">
    <property type="entry name" value="Glycosidases"/>
    <property type="match status" value="1"/>
</dbReference>
<reference evidence="3 4" key="1">
    <citation type="submission" date="2019-02" db="EMBL/GenBank/DDBJ databases">
        <title>Deep-cultivation of Planctomycetes and their phenomic and genomic characterization uncovers novel biology.</title>
        <authorList>
            <person name="Wiegand S."/>
            <person name="Jogler M."/>
            <person name="Boedeker C."/>
            <person name="Pinto D."/>
            <person name="Vollmers J."/>
            <person name="Rivas-Marin E."/>
            <person name="Kohn T."/>
            <person name="Peeters S.H."/>
            <person name="Heuer A."/>
            <person name="Rast P."/>
            <person name="Oberbeckmann S."/>
            <person name="Bunk B."/>
            <person name="Jeske O."/>
            <person name="Meyerdierks A."/>
            <person name="Storesund J.E."/>
            <person name="Kallscheuer N."/>
            <person name="Luecker S."/>
            <person name="Lage O.M."/>
            <person name="Pohl T."/>
            <person name="Merkel B.J."/>
            <person name="Hornburger P."/>
            <person name="Mueller R.-W."/>
            <person name="Bruemmer F."/>
            <person name="Labrenz M."/>
            <person name="Spormann A.M."/>
            <person name="Op den Camp H."/>
            <person name="Overmann J."/>
            <person name="Amann R."/>
            <person name="Jetten M.S.M."/>
            <person name="Mascher T."/>
            <person name="Medema M.H."/>
            <person name="Devos D.P."/>
            <person name="Kaster A.-K."/>
            <person name="Ovreas L."/>
            <person name="Rohde M."/>
            <person name="Galperin M.Y."/>
            <person name="Jogler C."/>
        </authorList>
    </citation>
    <scope>NUCLEOTIDE SEQUENCE [LARGE SCALE GENOMIC DNA]</scope>
    <source>
        <strain evidence="3 4">Poly30</strain>
    </source>
</reference>
<dbReference type="Pfam" id="PF16586">
    <property type="entry name" value="DUF5060"/>
    <property type="match status" value="1"/>
</dbReference>
<evidence type="ECO:0000313" key="3">
    <source>
        <dbReference type="EMBL" id="QDV07528.1"/>
    </source>
</evidence>
<dbReference type="AlphaFoldDB" id="A0A518ETX1"/>
<evidence type="ECO:0000256" key="1">
    <source>
        <dbReference type="SAM" id="MobiDB-lite"/>
    </source>
</evidence>
<dbReference type="Proteomes" id="UP000320390">
    <property type="component" value="Chromosome"/>
</dbReference>
<accession>A0A518ETX1</accession>